<name>A0ABS4WAS2_9MICC</name>
<keyword evidence="1" id="KW-0812">Transmembrane</keyword>
<keyword evidence="1" id="KW-0472">Membrane</keyword>
<proteinExistence type="predicted"/>
<gene>
    <name evidence="2" type="ORF">JOF46_001223</name>
</gene>
<keyword evidence="3" id="KW-1185">Reference proteome</keyword>
<accession>A0ABS4WAS2</accession>
<organism evidence="2 3">
    <name type="scientific">Paeniglutamicibacter psychrophenolicus</name>
    <dbReference type="NCBI Taxonomy" id="257454"/>
    <lineage>
        <taxon>Bacteria</taxon>
        <taxon>Bacillati</taxon>
        <taxon>Actinomycetota</taxon>
        <taxon>Actinomycetes</taxon>
        <taxon>Micrococcales</taxon>
        <taxon>Micrococcaceae</taxon>
        <taxon>Paeniglutamicibacter</taxon>
    </lineage>
</organism>
<comment type="caution">
    <text evidence="2">The sequence shown here is derived from an EMBL/GenBank/DDBJ whole genome shotgun (WGS) entry which is preliminary data.</text>
</comment>
<reference evidence="2 3" key="1">
    <citation type="submission" date="2021-03" db="EMBL/GenBank/DDBJ databases">
        <title>Sequencing the genomes of 1000 actinobacteria strains.</title>
        <authorList>
            <person name="Klenk H.-P."/>
        </authorList>
    </citation>
    <scope>NUCLEOTIDE SEQUENCE [LARGE SCALE GENOMIC DNA]</scope>
    <source>
        <strain evidence="2 3">DSM 15454</strain>
    </source>
</reference>
<protein>
    <submittedName>
        <fullName evidence="2">L-asparagine transporter-like permease</fullName>
    </submittedName>
</protein>
<keyword evidence="1" id="KW-1133">Transmembrane helix</keyword>
<sequence>MAEKTVRPQVAGTFTPVTTISGPCFMFVWTIILARYNVYRCRRPLLQGEGRFTMPADCSCPMWCWRSSPAAAGI</sequence>
<dbReference type="EMBL" id="JAGIOE010000001">
    <property type="protein sequence ID" value="MBP2373311.1"/>
    <property type="molecule type" value="Genomic_DNA"/>
</dbReference>
<evidence type="ECO:0000256" key="1">
    <source>
        <dbReference type="SAM" id="Phobius"/>
    </source>
</evidence>
<dbReference type="Proteomes" id="UP000766570">
    <property type="component" value="Unassembled WGS sequence"/>
</dbReference>
<evidence type="ECO:0000313" key="3">
    <source>
        <dbReference type="Proteomes" id="UP000766570"/>
    </source>
</evidence>
<feature type="transmembrane region" description="Helical" evidence="1">
    <location>
        <begin position="20"/>
        <end position="38"/>
    </location>
</feature>
<evidence type="ECO:0000313" key="2">
    <source>
        <dbReference type="EMBL" id="MBP2373311.1"/>
    </source>
</evidence>